<dbReference type="OrthoDB" id="4202952at2"/>
<keyword evidence="1" id="KW-0378">Hydrolase</keyword>
<gene>
    <name evidence="1" type="ORF">FGL98_22235</name>
</gene>
<organism evidence="1 2">
    <name type="scientific">Leekyejoonella antrihumi</name>
    <dbReference type="NCBI Taxonomy" id="1660198"/>
    <lineage>
        <taxon>Bacteria</taxon>
        <taxon>Bacillati</taxon>
        <taxon>Actinomycetota</taxon>
        <taxon>Actinomycetes</taxon>
        <taxon>Micrococcales</taxon>
        <taxon>Dermacoccaceae</taxon>
        <taxon>Leekyejoonella</taxon>
    </lineage>
</organism>
<dbReference type="AlphaFoldDB" id="A0A563DTC6"/>
<dbReference type="Proteomes" id="UP000320244">
    <property type="component" value="Unassembled WGS sequence"/>
</dbReference>
<keyword evidence="1" id="KW-0540">Nuclease</keyword>
<dbReference type="RefSeq" id="WP_146320635.1">
    <property type="nucleotide sequence ID" value="NZ_VCQV01000047.1"/>
</dbReference>
<keyword evidence="1" id="KW-0255">Endonuclease</keyword>
<sequence length="600" mass="65766">MGRVEWTTLPGETTEEVAALLVNCEHPTSTRITPSRGDGGVDILLRDGDGPGRDIVYQVKRFCGALTSAQVTSIESSVKALFTDPRWSDLNVTVWILVMPWDPTPEREHWLQQTLHARDPQLRVVWHGHTYLERLASEHSEVIDYCLHGGRERQERQFQQVIALLGVENISSDADLAPSSYTGRLGMAVEALNRNPLYRFDFHIGEGPLEEIMDRLITTPQHRQGLVLSTIEPVGESRWVQVDVIARTAVSALLSPITVSGNFQASITDSDATNELEAFTKFGAPLDHPGVTFKGELTAPGGFGGTIDASRMRLISASPPSDEGSALRMDVRNVSNELIAQLDLIRTDRSHGSDGLRVALTDSSELLTLEIRADLHKQSTEISLRFARYVGQPVGVVAPVMQFIAACHKPNRVRVGLQHAWPGSAVEDSMMGRLLDQDGAHRDDWVQIAGCMTDLMAIQEACSKVIAAPDLSAVSARDRAGWSRAARLLSGEEIVDRYPEGHAAFVKVDGDAAPAVGSDVSFTIRLPFYTKVGDQSELYLNGELHAQFRKADVVRSHSGDDGTRLEVTTPRREIYLHLYGSEMCHCTALPDPSDDAGVAT</sequence>
<reference evidence="1 2" key="2">
    <citation type="submission" date="2019-08" db="EMBL/GenBank/DDBJ databases">
        <title>Jejuicoccus antrihumi gen. nov., sp. nov., a new member of the family Dermacoccaceae isolated from a cave.</title>
        <authorList>
            <person name="Schumann P."/>
            <person name="Kim I.S."/>
        </authorList>
    </citation>
    <scope>NUCLEOTIDE SEQUENCE [LARGE SCALE GENOMIC DNA]</scope>
    <source>
        <strain evidence="1 2">C5-26</strain>
    </source>
</reference>
<protein>
    <submittedName>
        <fullName evidence="1">Restriction endonuclease</fullName>
    </submittedName>
</protein>
<evidence type="ECO:0000313" key="1">
    <source>
        <dbReference type="EMBL" id="TWP33191.1"/>
    </source>
</evidence>
<dbReference type="EMBL" id="VCQV01000047">
    <property type="protein sequence ID" value="TWP33191.1"/>
    <property type="molecule type" value="Genomic_DNA"/>
</dbReference>
<reference evidence="1 2" key="1">
    <citation type="submission" date="2019-05" db="EMBL/GenBank/DDBJ databases">
        <authorList>
            <person name="Lee S.D."/>
        </authorList>
    </citation>
    <scope>NUCLEOTIDE SEQUENCE [LARGE SCALE GENOMIC DNA]</scope>
    <source>
        <strain evidence="1 2">C5-26</strain>
    </source>
</reference>
<accession>A0A563DTC6</accession>
<keyword evidence="2" id="KW-1185">Reference proteome</keyword>
<proteinExistence type="predicted"/>
<name>A0A563DTC6_9MICO</name>
<comment type="caution">
    <text evidence="1">The sequence shown here is derived from an EMBL/GenBank/DDBJ whole genome shotgun (WGS) entry which is preliminary data.</text>
</comment>
<dbReference type="GO" id="GO:0004519">
    <property type="term" value="F:endonuclease activity"/>
    <property type="evidence" value="ECO:0007669"/>
    <property type="project" value="UniProtKB-KW"/>
</dbReference>
<evidence type="ECO:0000313" key="2">
    <source>
        <dbReference type="Proteomes" id="UP000320244"/>
    </source>
</evidence>